<sequence length="464" mass="53263">MENVFSSNASSSRFSTTSHKHLVEAKTSVTFHKSVQDEFGNDFKGFLSLDSNDALSSEVVDMAEDFHKFVEDAIYTGVHIMTIQVTEKSGSKPLKLTTLSNTWNTIMKMVPGNKNKFTRYQKINVLYLPAFNSDIGANSKGEITLIDDSVINQKDQIIQGVTFVGNRMALSELSMNFSVLDKNSDHIKIKYRFSNVPVKGRAFCTLILLFHVHNEFINKIYEKNIPKCIYLDDIQMPKNLNVKNIIQEFNKSIEKKLEKRERQVQKKASKMVEKDVSEYMIQNKSEQELNMISSSAIENTDFSVARESEEIRQWYLDSGASQHILVSERSSKCNEMILPDGKKIKGYLHKELMFYIQNDFIKLLNVFETSEVKKNILSLGSLQQSGFFDSIKTEIIDEKTSTFDLYLSGKLKLCAEKTDNNLYLVLENRDKRREFYMNKANMLVGRHGVITKGKRVIERPCNSE</sequence>
<proteinExistence type="predicted"/>
<protein>
    <submittedName>
        <fullName evidence="2">Movement protein</fullName>
    </submittedName>
</protein>
<evidence type="ECO:0000259" key="1">
    <source>
        <dbReference type="Pfam" id="PF17644"/>
    </source>
</evidence>
<dbReference type="Pfam" id="PF17644">
    <property type="entry name" value="30K_MP_core"/>
    <property type="match status" value="1"/>
</dbReference>
<organism evidence="2">
    <name type="scientific">Pseudolycopodiella ophiovirus</name>
    <dbReference type="NCBI Taxonomy" id="2983955"/>
    <lineage>
        <taxon>Viruses</taxon>
        <taxon>Riboviria</taxon>
        <taxon>Orthornavirae</taxon>
        <taxon>Negarnaviricota</taxon>
        <taxon>Haploviricotina</taxon>
        <taxon>Milneviricetes</taxon>
        <taxon>Naedrevirales</taxon>
        <taxon>Aspiviridae</taxon>
        <taxon>Ophiovirus</taxon>
    </lineage>
</organism>
<reference evidence="2" key="1">
    <citation type="journal article" date="2023" name="bioRxiv">
        <title>Expanding the repertoire of the plant infecting ophioviruses.</title>
        <authorList>
            <person name="Debat H."/>
            <person name="Garcia M.L."/>
            <person name="Bejerman N."/>
        </authorList>
    </citation>
    <scope>NUCLEOTIDE SEQUENCE</scope>
</reference>
<feature type="domain" description="30K viral movement protein core" evidence="1">
    <location>
        <begin position="98"/>
        <end position="222"/>
    </location>
</feature>
<evidence type="ECO:0000313" key="2">
    <source>
        <dbReference type="EMBL" id="DBA06943.1"/>
    </source>
</evidence>
<dbReference type="EMBL" id="BK062719">
    <property type="protein sequence ID" value="DBA06943.1"/>
    <property type="molecule type" value="Genomic_RNA"/>
</dbReference>
<dbReference type="InterPro" id="IPR041344">
    <property type="entry name" value="30K_MP_core"/>
</dbReference>
<accession>A0A9N6YJQ2</accession>
<name>A0A9N6YJQ2_9VIRU</name>